<comment type="caution">
    <text evidence="6">The sequence shown here is derived from an EMBL/GenBank/DDBJ whole genome shotgun (WGS) entry which is preliminary data.</text>
</comment>
<dbReference type="Gene3D" id="3.40.50.12370">
    <property type="match status" value="1"/>
</dbReference>
<reference evidence="6 7" key="1">
    <citation type="submission" date="2022-11" db="EMBL/GenBank/DDBJ databases">
        <title>Spartinivicinus poritis sp. nov., isolated from scleractinian coral Porites lutea.</title>
        <authorList>
            <person name="Zhang G."/>
            <person name="Cai L."/>
            <person name="Wei Q."/>
        </authorList>
    </citation>
    <scope>NUCLEOTIDE SEQUENCE [LARGE SCALE GENOMIC DNA]</scope>
    <source>
        <strain evidence="6 7">A2-2</strain>
    </source>
</reference>
<comment type="subcellular location">
    <subcellularLocation>
        <location evidence="1">Cytoplasm</location>
    </subcellularLocation>
</comment>
<comment type="function">
    <text evidence="4">Required for resistance to DNA-damaging agents.</text>
</comment>
<dbReference type="Pfam" id="PF00582">
    <property type="entry name" value="Usp"/>
    <property type="match status" value="1"/>
</dbReference>
<gene>
    <name evidence="6" type="ORF">ORQ98_17055</name>
</gene>
<dbReference type="EMBL" id="JAPMOU010000023">
    <property type="protein sequence ID" value="MDE1463665.1"/>
    <property type="molecule type" value="Genomic_DNA"/>
</dbReference>
<keyword evidence="7" id="KW-1185">Reference proteome</keyword>
<evidence type="ECO:0000256" key="2">
    <source>
        <dbReference type="ARBA" id="ARBA00008791"/>
    </source>
</evidence>
<keyword evidence="3" id="KW-0963">Cytoplasm</keyword>
<evidence type="ECO:0000259" key="5">
    <source>
        <dbReference type="Pfam" id="PF00582"/>
    </source>
</evidence>
<dbReference type="PANTHER" id="PTHR47892">
    <property type="entry name" value="UNIVERSAL STRESS PROTEIN E"/>
    <property type="match status" value="1"/>
</dbReference>
<organism evidence="6 7">
    <name type="scientific">Spartinivicinus poritis</name>
    <dbReference type="NCBI Taxonomy" id="2994640"/>
    <lineage>
        <taxon>Bacteria</taxon>
        <taxon>Pseudomonadati</taxon>
        <taxon>Pseudomonadota</taxon>
        <taxon>Gammaproteobacteria</taxon>
        <taxon>Oceanospirillales</taxon>
        <taxon>Zooshikellaceae</taxon>
        <taxon>Spartinivicinus</taxon>
    </lineage>
</organism>
<accession>A0ABT5UBV2</accession>
<name>A0ABT5UBV2_9GAMM</name>
<evidence type="ECO:0000256" key="3">
    <source>
        <dbReference type="ARBA" id="ARBA00022490"/>
    </source>
</evidence>
<sequence>MKLFNTLHSSFGLVLLDWPFFSPTFLNKAITTAALLADEIYYAVITPKPLKYLPLSNNQLPNNKQVEVELRQQVEQICSQLNINKTHHCCGVFIGVEGINQICQDKQISMIFKDLHPTLSFSQHLMALNTLQLAKEIKTPIWFITQSTPNRHGLVCVDNESHDFQHETLTHKIIATSGWLANRLAIKLELFHAITPLAAEWLVDTDLTHPHQHEVKQRQAHFDQQVNQLLSHLPAGTFSITCMQGAPDYVINQRLQQQIVDLLFIGWFPQNHWTHAMHGQLAERFIKQGSCDVIIIK</sequence>
<dbReference type="SUPFAM" id="SSF52402">
    <property type="entry name" value="Adenine nucleotide alpha hydrolases-like"/>
    <property type="match status" value="1"/>
</dbReference>
<comment type="similarity">
    <text evidence="2">Belongs to the universal stress protein A family.</text>
</comment>
<dbReference type="InterPro" id="IPR006016">
    <property type="entry name" value="UspA"/>
</dbReference>
<dbReference type="PANTHER" id="PTHR47892:SF1">
    <property type="entry name" value="UNIVERSAL STRESS PROTEIN E"/>
    <property type="match status" value="1"/>
</dbReference>
<protein>
    <submittedName>
        <fullName evidence="6">Universal stress protein</fullName>
    </submittedName>
</protein>
<dbReference type="RefSeq" id="WP_274689999.1">
    <property type="nucleotide sequence ID" value="NZ_JAPMOU010000023.1"/>
</dbReference>
<feature type="domain" description="UspA" evidence="5">
    <location>
        <begin position="174"/>
        <end position="297"/>
    </location>
</feature>
<evidence type="ECO:0000256" key="4">
    <source>
        <dbReference type="ARBA" id="ARBA00037131"/>
    </source>
</evidence>
<dbReference type="Proteomes" id="UP001528823">
    <property type="component" value="Unassembled WGS sequence"/>
</dbReference>
<proteinExistence type="inferred from homology"/>
<evidence type="ECO:0000313" key="6">
    <source>
        <dbReference type="EMBL" id="MDE1463665.1"/>
    </source>
</evidence>
<evidence type="ECO:0000256" key="1">
    <source>
        <dbReference type="ARBA" id="ARBA00004496"/>
    </source>
</evidence>
<evidence type="ECO:0000313" key="7">
    <source>
        <dbReference type="Proteomes" id="UP001528823"/>
    </source>
</evidence>